<gene>
    <name evidence="1" type="ORF">L484_027962</name>
</gene>
<sequence length="222" mass="25111">MEDEDVEEVEFIRRVLDNEISNGKINLFCKLEKTIEKQKKHLIKSQFSLLQKQPLFTICSDWISLSGWDIQCTIWFSIWQTTRKWGMHCGLRTKYQVSYEKKVAVNDSNSNALRTNSDDGSINPDDHEVFSVGDGDAQTVTDKGVDAANIFFCDAKMEEMTFELATEAGKMAQTAEVDPDSKYYPSEFVGQMLVPIRAIPLYVLKLSTVTTLESISSTLATP</sequence>
<protein>
    <submittedName>
        <fullName evidence="1">Uncharacterized protein</fullName>
    </submittedName>
</protein>
<evidence type="ECO:0000313" key="2">
    <source>
        <dbReference type="Proteomes" id="UP000030645"/>
    </source>
</evidence>
<dbReference type="Proteomes" id="UP000030645">
    <property type="component" value="Unassembled WGS sequence"/>
</dbReference>
<keyword evidence="2" id="KW-1185">Reference proteome</keyword>
<proteinExistence type="predicted"/>
<name>W9S7M3_9ROSA</name>
<organism evidence="1 2">
    <name type="scientific">Morus notabilis</name>
    <dbReference type="NCBI Taxonomy" id="981085"/>
    <lineage>
        <taxon>Eukaryota</taxon>
        <taxon>Viridiplantae</taxon>
        <taxon>Streptophyta</taxon>
        <taxon>Embryophyta</taxon>
        <taxon>Tracheophyta</taxon>
        <taxon>Spermatophyta</taxon>
        <taxon>Magnoliopsida</taxon>
        <taxon>eudicotyledons</taxon>
        <taxon>Gunneridae</taxon>
        <taxon>Pentapetalae</taxon>
        <taxon>rosids</taxon>
        <taxon>fabids</taxon>
        <taxon>Rosales</taxon>
        <taxon>Moraceae</taxon>
        <taxon>Moreae</taxon>
        <taxon>Morus</taxon>
    </lineage>
</organism>
<dbReference type="EMBL" id="KE346217">
    <property type="protein sequence ID" value="EXC30785.1"/>
    <property type="molecule type" value="Genomic_DNA"/>
</dbReference>
<evidence type="ECO:0000313" key="1">
    <source>
        <dbReference type="EMBL" id="EXC30785.1"/>
    </source>
</evidence>
<reference evidence="2" key="1">
    <citation type="submission" date="2013-01" db="EMBL/GenBank/DDBJ databases">
        <title>Draft Genome Sequence of a Mulberry Tree, Morus notabilis C.K. Schneid.</title>
        <authorList>
            <person name="He N."/>
            <person name="Zhao S."/>
        </authorList>
    </citation>
    <scope>NUCLEOTIDE SEQUENCE</scope>
</reference>
<dbReference type="AlphaFoldDB" id="W9S7M3"/>
<accession>W9S7M3</accession>